<dbReference type="EMBL" id="QPJT01000019">
    <property type="protein sequence ID" value="RCX13006.1"/>
    <property type="molecule type" value="Genomic_DNA"/>
</dbReference>
<dbReference type="OrthoDB" id="2842408at2"/>
<gene>
    <name evidence="1" type="ORF">DFR58_11963</name>
</gene>
<dbReference type="Proteomes" id="UP000253034">
    <property type="component" value="Unassembled WGS sequence"/>
</dbReference>
<dbReference type="RefSeq" id="WP_114298754.1">
    <property type="nucleotide sequence ID" value="NZ_QPJT01000019.1"/>
</dbReference>
<dbReference type="SUPFAM" id="SSF52540">
    <property type="entry name" value="P-loop containing nucleoside triphosphate hydrolases"/>
    <property type="match status" value="1"/>
</dbReference>
<evidence type="ECO:0000313" key="2">
    <source>
        <dbReference type="Proteomes" id="UP000253034"/>
    </source>
</evidence>
<name>A0A369AXR0_9FIRM</name>
<organism evidence="1 2">
    <name type="scientific">Anaerobacterium chartisolvens</name>
    <dbReference type="NCBI Taxonomy" id="1297424"/>
    <lineage>
        <taxon>Bacteria</taxon>
        <taxon>Bacillati</taxon>
        <taxon>Bacillota</taxon>
        <taxon>Clostridia</taxon>
        <taxon>Eubacteriales</taxon>
        <taxon>Oscillospiraceae</taxon>
        <taxon>Anaerobacterium</taxon>
    </lineage>
</organism>
<evidence type="ECO:0008006" key="3">
    <source>
        <dbReference type="Google" id="ProtNLM"/>
    </source>
</evidence>
<comment type="caution">
    <text evidence="1">The sequence shown here is derived from an EMBL/GenBank/DDBJ whole genome shotgun (WGS) entry which is preliminary data.</text>
</comment>
<dbReference type="InterPro" id="IPR027417">
    <property type="entry name" value="P-loop_NTPase"/>
</dbReference>
<dbReference type="Gene3D" id="3.40.50.300">
    <property type="entry name" value="P-loop containing nucleotide triphosphate hydrolases"/>
    <property type="match status" value="1"/>
</dbReference>
<accession>A0A369AXR0</accession>
<protein>
    <recommendedName>
        <fullName evidence="3">AAA domain-containing protein</fullName>
    </recommendedName>
</protein>
<proteinExistence type="predicted"/>
<reference evidence="1 2" key="1">
    <citation type="submission" date="2018-07" db="EMBL/GenBank/DDBJ databases">
        <title>Genomic Encyclopedia of Type Strains, Phase IV (KMG-IV): sequencing the most valuable type-strain genomes for metagenomic binning, comparative biology and taxonomic classification.</title>
        <authorList>
            <person name="Goeker M."/>
        </authorList>
    </citation>
    <scope>NUCLEOTIDE SEQUENCE [LARGE SCALE GENOMIC DNA]</scope>
    <source>
        <strain evidence="1 2">DSM 27016</strain>
    </source>
</reference>
<keyword evidence="2" id="KW-1185">Reference proteome</keyword>
<sequence>MRIAFWSNVHGQSATTSNMLSIALVTALEYRLKMLITHNHFEKSTIESSLLDKRYLNSELMELSDSGIDALARFIKSNKLDKDNIVNYTTSILKKKLDLLMGTTNTNKDLYMHDLNNVMNQILSLAQEFYDVVFIDVSAGYNELSSKILKYSDIIVVNLSQNSSVLDDFFERHKEGLENYIFLIGRYDMDSRYNTKNIMRRYGIKKNIAAIPYNIEFSDACSDGRVLDFFLKNLSAKKDDLNYCFINEVRNAARLILAHTGIDITTKKIGD</sequence>
<evidence type="ECO:0000313" key="1">
    <source>
        <dbReference type="EMBL" id="RCX13006.1"/>
    </source>
</evidence>
<dbReference type="AlphaFoldDB" id="A0A369AXR0"/>